<gene>
    <name evidence="5" type="ORF">THITE_38073</name>
</gene>
<dbReference type="InterPro" id="IPR015943">
    <property type="entry name" value="WD40/YVTN_repeat-like_dom_sf"/>
</dbReference>
<dbReference type="SUPFAM" id="SSF50978">
    <property type="entry name" value="WD40 repeat-like"/>
    <property type="match status" value="1"/>
</dbReference>
<dbReference type="Proteomes" id="UP000008181">
    <property type="component" value="Chromosome 2"/>
</dbReference>
<evidence type="ECO:0000313" key="5">
    <source>
        <dbReference type="EMBL" id="AEO64899.1"/>
    </source>
</evidence>
<keyword evidence="2" id="KW-0853">WD repeat</keyword>
<dbReference type="STRING" id="578455.G2R1S2"/>
<evidence type="ECO:0008006" key="7">
    <source>
        <dbReference type="Google" id="ProtNLM"/>
    </source>
</evidence>
<dbReference type="Gene3D" id="2.130.10.10">
    <property type="entry name" value="YVTN repeat-like/Quinoprotein amine dehydrogenase"/>
    <property type="match status" value="1"/>
</dbReference>
<dbReference type="SMART" id="SM00320">
    <property type="entry name" value="WD40"/>
    <property type="match status" value="3"/>
</dbReference>
<evidence type="ECO:0000256" key="2">
    <source>
        <dbReference type="ARBA" id="ARBA00022574"/>
    </source>
</evidence>
<dbReference type="InterPro" id="IPR001680">
    <property type="entry name" value="WD40_rpt"/>
</dbReference>
<proteinExistence type="inferred from homology"/>
<dbReference type="KEGG" id="ttt:THITE_38073"/>
<keyword evidence="6" id="KW-1185">Reference proteome</keyword>
<dbReference type="InterPro" id="IPR048720">
    <property type="entry name" value="PROPPIN"/>
</dbReference>
<dbReference type="EMBL" id="CP003010">
    <property type="protein sequence ID" value="AEO64899.1"/>
    <property type="molecule type" value="Genomic_DNA"/>
</dbReference>
<sequence length="383" mass="41101">MNTRSPLESPLGAVVLSIAFNDDCSCFAVGLNTGFCIFHSETCSLRTTRDFNAGVGLVQMMGKANYVGLVGGGRQPKFAANKACLSTSALNNACDLILWDDLKSKAALEISALTPVRGVQLSKERILVVLQNSVRVYKFAKPPQLLSAYETANNPWGLCCLSAKRIAFPGRSVGHVQLVETATGNVSIIPAHSSAIKAIQLSRDGELLATASETGTLIRVFATSNCARLVELRRGIDPATIFSLAFSPSGTMLACTSDKSTLHIFDVPHPNRRGGEGKGKWGFLSKIPMMPRVFSDVYSFASAPFEADDDEAALVGGALPVSESTTLGTSRPPKGVVGWVSESTLLVIGAGRDARWERFVLQEGLDGRRHCVREGWKRYLPGH</sequence>
<comment type="similarity">
    <text evidence="4">Belongs to the WD repeat PROPPIN family.</text>
</comment>
<name>G2R1S2_THETT</name>
<evidence type="ECO:0000313" key="6">
    <source>
        <dbReference type="Proteomes" id="UP000008181"/>
    </source>
</evidence>
<dbReference type="Pfam" id="PF21032">
    <property type="entry name" value="PROPPIN"/>
    <property type="match status" value="1"/>
</dbReference>
<dbReference type="eggNOG" id="KOG2111">
    <property type="taxonomic scope" value="Eukaryota"/>
</dbReference>
<dbReference type="OrthoDB" id="1667587at2759"/>
<reference evidence="5 6" key="1">
    <citation type="journal article" date="2011" name="Nat. Biotechnol.">
        <title>Comparative genomic analysis of the thermophilic biomass-degrading fungi Myceliophthora thermophila and Thielavia terrestris.</title>
        <authorList>
            <person name="Berka R.M."/>
            <person name="Grigoriev I.V."/>
            <person name="Otillar R."/>
            <person name="Salamov A."/>
            <person name="Grimwood J."/>
            <person name="Reid I."/>
            <person name="Ishmael N."/>
            <person name="John T."/>
            <person name="Darmond C."/>
            <person name="Moisan M.-C."/>
            <person name="Henrissat B."/>
            <person name="Coutinho P.M."/>
            <person name="Lombard V."/>
            <person name="Natvig D.O."/>
            <person name="Lindquist E."/>
            <person name="Schmutz J."/>
            <person name="Lucas S."/>
            <person name="Harris P."/>
            <person name="Powlowski J."/>
            <person name="Bellemare A."/>
            <person name="Taylor D."/>
            <person name="Butler G."/>
            <person name="de Vries R.P."/>
            <person name="Allijn I.E."/>
            <person name="van den Brink J."/>
            <person name="Ushinsky S."/>
            <person name="Storms R."/>
            <person name="Powell A.J."/>
            <person name="Paulsen I.T."/>
            <person name="Elbourne L.D.H."/>
            <person name="Baker S.E."/>
            <person name="Magnuson J."/>
            <person name="LaBoissiere S."/>
            <person name="Clutterbuck A.J."/>
            <person name="Martinez D."/>
            <person name="Wogulis M."/>
            <person name="de Leon A.L."/>
            <person name="Rey M.W."/>
            <person name="Tsang A."/>
        </authorList>
    </citation>
    <scope>NUCLEOTIDE SEQUENCE [LARGE SCALE GENOMIC DNA]</scope>
    <source>
        <strain evidence="6">ATCC 38088 / NRRL 8126</strain>
    </source>
</reference>
<dbReference type="PANTHER" id="PTHR11227">
    <property type="entry name" value="WD-REPEAT PROTEIN INTERACTING WITH PHOSPHOINOSIDES WIPI -RELATED"/>
    <property type="match status" value="1"/>
</dbReference>
<dbReference type="GO" id="GO:0005774">
    <property type="term" value="C:vacuolar membrane"/>
    <property type="evidence" value="ECO:0007669"/>
    <property type="project" value="UniProtKB-SubCell"/>
</dbReference>
<dbReference type="InterPro" id="IPR036322">
    <property type="entry name" value="WD40_repeat_dom_sf"/>
</dbReference>
<comment type="subcellular location">
    <subcellularLocation>
        <location evidence="1">Vacuole membrane</location>
        <topology evidence="1">Peripheral membrane protein</topology>
    </subcellularLocation>
</comment>
<dbReference type="GeneID" id="11518913"/>
<evidence type="ECO:0000256" key="4">
    <source>
        <dbReference type="ARBA" id="ARBA00025740"/>
    </source>
</evidence>
<dbReference type="AlphaFoldDB" id="G2R1S2"/>
<evidence type="ECO:0000256" key="3">
    <source>
        <dbReference type="ARBA" id="ARBA00022737"/>
    </source>
</evidence>
<protein>
    <recommendedName>
        <fullName evidence="7">Anaphase-promoting complex subunit 4 WD40 domain-containing protein</fullName>
    </recommendedName>
</protein>
<accession>G2R1S2</accession>
<organism evidence="5 6">
    <name type="scientific">Thermothielavioides terrestris (strain ATCC 38088 / NRRL 8126)</name>
    <name type="common">Thielavia terrestris</name>
    <dbReference type="NCBI Taxonomy" id="578455"/>
    <lineage>
        <taxon>Eukaryota</taxon>
        <taxon>Fungi</taxon>
        <taxon>Dikarya</taxon>
        <taxon>Ascomycota</taxon>
        <taxon>Pezizomycotina</taxon>
        <taxon>Sordariomycetes</taxon>
        <taxon>Sordariomycetidae</taxon>
        <taxon>Sordariales</taxon>
        <taxon>Chaetomiaceae</taxon>
        <taxon>Thermothielavioides</taxon>
        <taxon>Thermothielavioides terrestris</taxon>
    </lineage>
</organism>
<evidence type="ECO:0000256" key="1">
    <source>
        <dbReference type="ARBA" id="ARBA00004148"/>
    </source>
</evidence>
<dbReference type="RefSeq" id="XP_003651235.1">
    <property type="nucleotide sequence ID" value="XM_003651187.1"/>
</dbReference>
<dbReference type="HOGENOM" id="CLU_025895_0_0_1"/>
<keyword evidence="3" id="KW-0677">Repeat</keyword>